<evidence type="ECO:0000313" key="13">
    <source>
        <dbReference type="Proteomes" id="UP000009170"/>
    </source>
</evidence>
<dbReference type="InterPro" id="IPR000222">
    <property type="entry name" value="PP2C_BS"/>
</dbReference>
<dbReference type="GeneID" id="9833368"/>
<dbReference type="KEGG" id="ota:OT_ostta06g01750"/>
<dbReference type="SUPFAM" id="SSF81606">
    <property type="entry name" value="PP2C-like"/>
    <property type="match status" value="1"/>
</dbReference>
<keyword evidence="8" id="KW-0464">Manganese</keyword>
<keyword evidence="5" id="KW-0378">Hydrolase</keyword>
<feature type="region of interest" description="Disordered" evidence="9">
    <location>
        <begin position="1"/>
        <end position="27"/>
    </location>
</feature>
<feature type="region of interest" description="Disordered" evidence="9">
    <location>
        <begin position="76"/>
        <end position="150"/>
    </location>
</feature>
<proteinExistence type="predicted"/>
<dbReference type="OrthoDB" id="496973at2759"/>
<protein>
    <recommendedName>
        <fullName evidence="3">protein-serine/threonine phosphatase</fullName>
        <ecNumber evidence="3">3.1.3.16</ecNumber>
    </recommendedName>
</protein>
<evidence type="ECO:0000256" key="1">
    <source>
        <dbReference type="ARBA" id="ARBA00001936"/>
    </source>
</evidence>
<dbReference type="GO" id="GO:0004722">
    <property type="term" value="F:protein serine/threonine phosphatase activity"/>
    <property type="evidence" value="ECO:0007669"/>
    <property type="project" value="UniProtKB-EC"/>
</dbReference>
<evidence type="ECO:0000256" key="3">
    <source>
        <dbReference type="ARBA" id="ARBA00013081"/>
    </source>
</evidence>
<comment type="caution">
    <text evidence="12">The sequence shown here is derived from an EMBL/GenBank/DDBJ whole genome shotgun (WGS) entry which is preliminary data.</text>
</comment>
<accession>A0A090M288</accession>
<dbReference type="PANTHER" id="PTHR47992">
    <property type="entry name" value="PROTEIN PHOSPHATASE"/>
    <property type="match status" value="1"/>
</dbReference>
<dbReference type="PROSITE" id="PS50006">
    <property type="entry name" value="FHA_DOMAIN"/>
    <property type="match status" value="1"/>
</dbReference>
<dbReference type="EC" id="3.1.3.16" evidence="3"/>
<dbReference type="InterPro" id="IPR036457">
    <property type="entry name" value="PPM-type-like_dom_sf"/>
</dbReference>
<dbReference type="InParanoid" id="A0A090M288"/>
<dbReference type="FunCoup" id="A0A090M288">
    <property type="interactions" value="234"/>
</dbReference>
<gene>
    <name evidence="12" type="ORF">OT_ostta06g01750</name>
</gene>
<dbReference type="SUPFAM" id="SSF49879">
    <property type="entry name" value="SMAD/FHA domain"/>
    <property type="match status" value="1"/>
</dbReference>
<reference evidence="13" key="1">
    <citation type="journal article" date="2006" name="Proc. Natl. Acad. Sci. U.S.A.">
        <title>Genome analysis of the smallest free-living eukaryote Ostreococcus tauri unveils many unique features.</title>
        <authorList>
            <person name="Derelle E."/>
            <person name="Ferraz C."/>
            <person name="Rombauts S."/>
            <person name="Rouze P."/>
            <person name="Worden A.Z."/>
            <person name="Robbens S."/>
            <person name="Partensky F."/>
            <person name="Degroeve S."/>
            <person name="Echeynie S."/>
            <person name="Cooke R."/>
            <person name="Saeys Y."/>
            <person name="Wuyts J."/>
            <person name="Jabbari K."/>
            <person name="Bowler C."/>
            <person name="Panaud O."/>
            <person name="Piegu B."/>
            <person name="Ball S.G."/>
            <person name="Ral J.-P."/>
            <person name="Bouget F.-Y."/>
            <person name="Piganeau G."/>
            <person name="De Baets B."/>
            <person name="Picard A."/>
            <person name="Delseny M."/>
            <person name="Demaille J."/>
            <person name="Van de Peer Y."/>
            <person name="Moreau H."/>
        </authorList>
    </citation>
    <scope>NUCLEOTIDE SEQUENCE [LARGE SCALE GENOMIC DNA]</scope>
    <source>
        <strain evidence="13">OTTH 0595 / CCAP 157/2 / RCC745</strain>
    </source>
</reference>
<keyword evidence="4" id="KW-0479">Metal-binding</keyword>
<dbReference type="RefSeq" id="XP_003079805.2">
    <property type="nucleotide sequence ID" value="XM_003079757.2"/>
</dbReference>
<dbReference type="InterPro" id="IPR008984">
    <property type="entry name" value="SMAD_FHA_dom_sf"/>
</dbReference>
<evidence type="ECO:0000256" key="2">
    <source>
        <dbReference type="ARBA" id="ARBA00001946"/>
    </source>
</evidence>
<dbReference type="InterPro" id="IPR000253">
    <property type="entry name" value="FHA_dom"/>
</dbReference>
<comment type="cofactor">
    <cofactor evidence="1">
        <name>Mn(2+)</name>
        <dbReference type="ChEBI" id="CHEBI:29035"/>
    </cofactor>
</comment>
<evidence type="ECO:0000259" key="10">
    <source>
        <dbReference type="PROSITE" id="PS50006"/>
    </source>
</evidence>
<comment type="cofactor">
    <cofactor evidence="2">
        <name>Mg(2+)</name>
        <dbReference type="ChEBI" id="CHEBI:18420"/>
    </cofactor>
</comment>
<evidence type="ECO:0000259" key="11">
    <source>
        <dbReference type="PROSITE" id="PS51746"/>
    </source>
</evidence>
<evidence type="ECO:0000256" key="8">
    <source>
        <dbReference type="ARBA" id="ARBA00023211"/>
    </source>
</evidence>
<dbReference type="PROSITE" id="PS01032">
    <property type="entry name" value="PPM_1"/>
    <property type="match status" value="1"/>
</dbReference>
<sequence length="544" mass="57960">MRARDSKPERATTSSRSNDAASALSRSRGTPALALAALGLGTVGVLLARLRAGDRTSGEGLAKDDCVGTANALDAAATGREDEEVATTATASGVAQETRDDASVKDAPMVVKEATTETATTNGETFAAPRAPSPATAVKPKTRSRSVSSLRPALKLEVESGPSRGATMIASLGVDEFSFGRGQKNRFVVEGAEVSTVHAEVRWDGSSWMMRDMGSLNGTRLNGATISVESRVPGPWEKISHGDVIKLGERSGSPHVSVHFFRDESITKDSALHLHHVVRADGSKGPKSEDRVLVECPLRGNPAVGVFAVFDGHGGHMASERARTLFPEVLARRLAGKVPGPEGVRTLLEEAFIESDETMAVEYEGCTASVVLVWRDTKTGGLMLQAANVGDSSVAIGSAPAPSGKTHDAHYLTPEHKVRHAEEKDRLNKAGAELPPEATRLYGLALSRALGDKFLKDQNVGLIAHPFVTEVIHIEPESREKVLTIASDGIWDVINPAEVYDVLQEGDSCAHTALQRLVASARRRRSVDDISIIMVRLADRPFDD</sequence>
<keyword evidence="6" id="KW-0460">Magnesium</keyword>
<keyword evidence="7" id="KW-0904">Protein phosphatase</keyword>
<dbReference type="Gene3D" id="2.60.200.20">
    <property type="match status" value="1"/>
</dbReference>
<feature type="compositionally biased region" description="Basic and acidic residues" evidence="9">
    <location>
        <begin position="1"/>
        <end position="10"/>
    </location>
</feature>
<feature type="compositionally biased region" description="Polar residues" evidence="9">
    <location>
        <begin position="11"/>
        <end position="27"/>
    </location>
</feature>
<keyword evidence="13" id="KW-1185">Reference proteome</keyword>
<evidence type="ECO:0000256" key="7">
    <source>
        <dbReference type="ARBA" id="ARBA00022912"/>
    </source>
</evidence>
<dbReference type="EMBL" id="CAID01000006">
    <property type="protein sequence ID" value="CEF98316.1"/>
    <property type="molecule type" value="Genomic_DNA"/>
</dbReference>
<evidence type="ECO:0000256" key="6">
    <source>
        <dbReference type="ARBA" id="ARBA00022842"/>
    </source>
</evidence>
<dbReference type="CDD" id="cd00143">
    <property type="entry name" value="PP2Cc"/>
    <property type="match status" value="1"/>
</dbReference>
<dbReference type="Pfam" id="PF00498">
    <property type="entry name" value="FHA"/>
    <property type="match status" value="1"/>
</dbReference>
<name>A0A090M288_OSTTA</name>
<dbReference type="InterPro" id="IPR001932">
    <property type="entry name" value="PPM-type_phosphatase-like_dom"/>
</dbReference>
<dbReference type="PROSITE" id="PS51746">
    <property type="entry name" value="PPM_2"/>
    <property type="match status" value="1"/>
</dbReference>
<dbReference type="Pfam" id="PF00481">
    <property type="entry name" value="PP2C"/>
    <property type="match status" value="1"/>
</dbReference>
<dbReference type="SMART" id="SM00332">
    <property type="entry name" value="PP2Cc"/>
    <property type="match status" value="1"/>
</dbReference>
<reference evidence="12 13" key="2">
    <citation type="journal article" date="2014" name="BMC Genomics">
        <title>An improved genome of the model marine alga Ostreococcus tauri unfolds by assessing Illumina de novo assemblies.</title>
        <authorList>
            <person name="Blanc-Mathieu R."/>
            <person name="Verhelst B."/>
            <person name="Derelle E."/>
            <person name="Rombauts S."/>
            <person name="Bouget F.Y."/>
            <person name="Carre I."/>
            <person name="Chateau A."/>
            <person name="Eyre-Walker A."/>
            <person name="Grimsley N."/>
            <person name="Moreau H."/>
            <person name="Piegu B."/>
            <person name="Rivals E."/>
            <person name="Schackwitz W."/>
            <person name="Van de Peer Y."/>
            <person name="Piganeau G."/>
        </authorList>
    </citation>
    <scope>NUCLEOTIDE SEQUENCE [LARGE SCALE GENOMIC DNA]</scope>
    <source>
        <strain evidence="13">OTTH 0595 / CCAP 157/2 / RCC745</strain>
    </source>
</reference>
<dbReference type="InterPro" id="IPR015655">
    <property type="entry name" value="PP2C"/>
</dbReference>
<feature type="domain" description="PPM-type phosphatase" evidence="11">
    <location>
        <begin position="274"/>
        <end position="537"/>
    </location>
</feature>
<feature type="domain" description="FHA" evidence="10">
    <location>
        <begin position="177"/>
        <end position="226"/>
    </location>
</feature>
<dbReference type="STRING" id="70448.A0A090M288"/>
<dbReference type="Gene3D" id="3.60.40.10">
    <property type="entry name" value="PPM-type phosphatase domain"/>
    <property type="match status" value="1"/>
</dbReference>
<dbReference type="Proteomes" id="UP000009170">
    <property type="component" value="Unassembled WGS sequence"/>
</dbReference>
<dbReference type="AlphaFoldDB" id="A0A090M288"/>
<dbReference type="GO" id="GO:0046872">
    <property type="term" value="F:metal ion binding"/>
    <property type="evidence" value="ECO:0007669"/>
    <property type="project" value="UniProtKB-KW"/>
</dbReference>
<feature type="compositionally biased region" description="Low complexity" evidence="9">
    <location>
        <begin position="116"/>
        <end position="128"/>
    </location>
</feature>
<organism evidence="12 13">
    <name type="scientific">Ostreococcus tauri</name>
    <name type="common">Marine green alga</name>
    <dbReference type="NCBI Taxonomy" id="70448"/>
    <lineage>
        <taxon>Eukaryota</taxon>
        <taxon>Viridiplantae</taxon>
        <taxon>Chlorophyta</taxon>
        <taxon>Mamiellophyceae</taxon>
        <taxon>Mamiellales</taxon>
        <taxon>Bathycoccaceae</taxon>
        <taxon>Ostreococcus</taxon>
    </lineage>
</organism>
<evidence type="ECO:0000256" key="5">
    <source>
        <dbReference type="ARBA" id="ARBA00022801"/>
    </source>
</evidence>
<evidence type="ECO:0000256" key="9">
    <source>
        <dbReference type="SAM" id="MobiDB-lite"/>
    </source>
</evidence>
<evidence type="ECO:0000256" key="4">
    <source>
        <dbReference type="ARBA" id="ARBA00022723"/>
    </source>
</evidence>
<dbReference type="SMART" id="SM00240">
    <property type="entry name" value="FHA"/>
    <property type="match status" value="1"/>
</dbReference>
<evidence type="ECO:0000313" key="12">
    <source>
        <dbReference type="EMBL" id="CEF98316.1"/>
    </source>
</evidence>